<dbReference type="InterPro" id="IPR023627">
    <property type="entry name" value="Rcmb_RecR"/>
</dbReference>
<organism evidence="8">
    <name type="scientific">hydrothermal vent metagenome</name>
    <dbReference type="NCBI Taxonomy" id="652676"/>
    <lineage>
        <taxon>unclassified sequences</taxon>
        <taxon>metagenomes</taxon>
        <taxon>ecological metagenomes</taxon>
    </lineage>
</organism>
<dbReference type="GO" id="GO:0008270">
    <property type="term" value="F:zinc ion binding"/>
    <property type="evidence" value="ECO:0007669"/>
    <property type="project" value="UniProtKB-KW"/>
</dbReference>
<accession>A0A3B0YYR2</accession>
<dbReference type="InterPro" id="IPR000093">
    <property type="entry name" value="DNA_Rcmb_RecR"/>
</dbReference>
<dbReference type="PROSITE" id="PS50880">
    <property type="entry name" value="TOPRIM"/>
    <property type="match status" value="1"/>
</dbReference>
<keyword evidence="1" id="KW-0479">Metal-binding</keyword>
<protein>
    <submittedName>
        <fullName evidence="8">Recombination protein RecR</fullName>
    </submittedName>
</protein>
<dbReference type="Gene3D" id="3.40.1360.10">
    <property type="match status" value="1"/>
</dbReference>
<evidence type="ECO:0000256" key="6">
    <source>
        <dbReference type="ARBA" id="ARBA00023204"/>
    </source>
</evidence>
<reference evidence="8" key="1">
    <citation type="submission" date="2018-06" db="EMBL/GenBank/DDBJ databases">
        <authorList>
            <person name="Zhirakovskaya E."/>
        </authorList>
    </citation>
    <scope>NUCLEOTIDE SEQUENCE</scope>
</reference>
<evidence type="ECO:0000313" key="8">
    <source>
        <dbReference type="EMBL" id="VAW74064.1"/>
    </source>
</evidence>
<sequence length="54" mass="5884">TVEGEATAQYIGEMAREQGIRTTRIAHGVPMGGELEYIDSGTLSHAFSGRRDLF</sequence>
<dbReference type="PANTHER" id="PTHR30446">
    <property type="entry name" value="RECOMBINATION PROTEIN RECR"/>
    <property type="match status" value="1"/>
</dbReference>
<feature type="domain" description="Toprim" evidence="7">
    <location>
        <begin position="1"/>
        <end position="30"/>
    </location>
</feature>
<dbReference type="AlphaFoldDB" id="A0A3B0YYR2"/>
<keyword evidence="3" id="KW-0863">Zinc-finger</keyword>
<proteinExistence type="predicted"/>
<keyword evidence="4" id="KW-0862">Zinc</keyword>
<gene>
    <name evidence="8" type="ORF">MNBD_GAMMA14-2468</name>
</gene>
<dbReference type="GO" id="GO:0003677">
    <property type="term" value="F:DNA binding"/>
    <property type="evidence" value="ECO:0007669"/>
    <property type="project" value="InterPro"/>
</dbReference>
<dbReference type="InterPro" id="IPR006171">
    <property type="entry name" value="TOPRIM_dom"/>
</dbReference>
<name>A0A3B0YYR2_9ZZZZ</name>
<feature type="non-terminal residue" evidence="8">
    <location>
        <position position="1"/>
    </location>
</feature>
<dbReference type="GO" id="GO:0006281">
    <property type="term" value="P:DNA repair"/>
    <property type="evidence" value="ECO:0007669"/>
    <property type="project" value="UniProtKB-KW"/>
</dbReference>
<keyword evidence="2" id="KW-0227">DNA damage</keyword>
<dbReference type="SUPFAM" id="SSF111304">
    <property type="entry name" value="Recombination protein RecR"/>
    <property type="match status" value="1"/>
</dbReference>
<evidence type="ECO:0000256" key="4">
    <source>
        <dbReference type="ARBA" id="ARBA00022833"/>
    </source>
</evidence>
<keyword evidence="6" id="KW-0234">DNA repair</keyword>
<keyword evidence="5" id="KW-0233">DNA recombination</keyword>
<evidence type="ECO:0000256" key="5">
    <source>
        <dbReference type="ARBA" id="ARBA00023172"/>
    </source>
</evidence>
<evidence type="ECO:0000259" key="7">
    <source>
        <dbReference type="PROSITE" id="PS50880"/>
    </source>
</evidence>
<dbReference type="GO" id="GO:0006310">
    <property type="term" value="P:DNA recombination"/>
    <property type="evidence" value="ECO:0007669"/>
    <property type="project" value="UniProtKB-KW"/>
</dbReference>
<evidence type="ECO:0000256" key="3">
    <source>
        <dbReference type="ARBA" id="ARBA00022771"/>
    </source>
</evidence>
<dbReference type="EMBL" id="UOFM01000085">
    <property type="protein sequence ID" value="VAW74064.1"/>
    <property type="molecule type" value="Genomic_DNA"/>
</dbReference>
<evidence type="ECO:0000256" key="1">
    <source>
        <dbReference type="ARBA" id="ARBA00022723"/>
    </source>
</evidence>
<dbReference type="PANTHER" id="PTHR30446:SF0">
    <property type="entry name" value="RECOMBINATION PROTEIN RECR"/>
    <property type="match status" value="1"/>
</dbReference>
<evidence type="ECO:0000256" key="2">
    <source>
        <dbReference type="ARBA" id="ARBA00022763"/>
    </source>
</evidence>
<dbReference type="Pfam" id="PF21175">
    <property type="entry name" value="RecR_C"/>
    <property type="match status" value="1"/>
</dbReference>